<feature type="compositionally biased region" description="Polar residues" evidence="1">
    <location>
        <begin position="128"/>
        <end position="137"/>
    </location>
</feature>
<evidence type="ECO:0008006" key="4">
    <source>
        <dbReference type="Google" id="ProtNLM"/>
    </source>
</evidence>
<sequence length="625" mass="70151">MSSPSSANDDLDEHEVFAFQHSSPQSLRTQPFSSPPAPPLTDLLVPQGYQVDIQDTKVVSDGEVERSDNPHAHHAAFDNDDVDEDRRTSTGSSVSSFPASIAQRMSLPYQGYEVPRTPTRQSMDRLRMTQSQSASAKSTREYYSAFRHPSSVRALQMRDEVMSDTHSVMRHHRRSGSQMSSYSHRSSHSTSTSPTKRSSRSQRVSPQVVSSHVRKEYPLVLLHCTILAPTLLPHTNHDEQLISDLLPEAYRKRWVMLRDKFVGDNEVRSRGVLISHPKEDYELLEERLLESLELEVPRISHDHYLFRESTSGDSGFESAGTSTTDEDGAEEVLCPSQCPDCGCKLRPDQVNRKWEVRVFAANGLMRAGAWAAAWQEMEKVDVEIRLWLPDEIRRDIEAKLALVEPMVDEEPETIQADVRQGASSPYAVDSHEREREIYGNIGMERSQAEIDELDKELRRERQPYRETVPPTRRLGDSVTQILLRHLQKALQDRKNVAVGILSILVIFLTLGSNRRPESQNAVNSRNERTTLGEVLTTTVTATATTTRTNLQVLTETVSVSSTPEMVSVLHESGNIQADLAETRKESTITPALETAQIADKDVVIGLVTAEARAEESLTMCSADCR</sequence>
<dbReference type="VEuPathDB" id="FungiDB:PV10_00826"/>
<dbReference type="Proteomes" id="UP000288859">
    <property type="component" value="Unassembled WGS sequence"/>
</dbReference>
<protein>
    <recommendedName>
        <fullName evidence="4">Flavoprotein oxygenase</fullName>
    </recommendedName>
</protein>
<dbReference type="EMBL" id="NAJM01000040">
    <property type="protein sequence ID" value="RVX68197.1"/>
    <property type="molecule type" value="Genomic_DNA"/>
</dbReference>
<evidence type="ECO:0000313" key="3">
    <source>
        <dbReference type="Proteomes" id="UP000288859"/>
    </source>
</evidence>
<proteinExistence type="predicted"/>
<feature type="compositionally biased region" description="Polar residues" evidence="1">
    <location>
        <begin position="20"/>
        <end position="32"/>
    </location>
</feature>
<dbReference type="OrthoDB" id="5369448at2759"/>
<feature type="compositionally biased region" description="Basic and acidic residues" evidence="1">
    <location>
        <begin position="54"/>
        <end position="77"/>
    </location>
</feature>
<dbReference type="AlphaFoldDB" id="A0A438MWR0"/>
<evidence type="ECO:0000256" key="1">
    <source>
        <dbReference type="SAM" id="MobiDB-lite"/>
    </source>
</evidence>
<name>A0A438MWR0_EXOME</name>
<feature type="compositionally biased region" description="Low complexity" evidence="1">
    <location>
        <begin position="176"/>
        <end position="209"/>
    </location>
</feature>
<evidence type="ECO:0000313" key="2">
    <source>
        <dbReference type="EMBL" id="RVX68197.1"/>
    </source>
</evidence>
<reference evidence="2 3" key="1">
    <citation type="submission" date="2017-03" db="EMBL/GenBank/DDBJ databases">
        <title>Genomes of endolithic fungi from Antarctica.</title>
        <authorList>
            <person name="Coleine C."/>
            <person name="Masonjones S."/>
            <person name="Stajich J.E."/>
        </authorList>
    </citation>
    <scope>NUCLEOTIDE SEQUENCE [LARGE SCALE GENOMIC DNA]</scope>
    <source>
        <strain evidence="2 3">CCFEE 6314</strain>
    </source>
</reference>
<accession>A0A438MWR0</accession>
<feature type="region of interest" description="Disordered" evidence="1">
    <location>
        <begin position="163"/>
        <end position="209"/>
    </location>
</feature>
<gene>
    <name evidence="2" type="ORF">B0A52_08705</name>
</gene>
<feature type="region of interest" description="Disordered" evidence="1">
    <location>
        <begin position="1"/>
        <end position="142"/>
    </location>
</feature>
<comment type="caution">
    <text evidence="2">The sequence shown here is derived from an EMBL/GenBank/DDBJ whole genome shotgun (WGS) entry which is preliminary data.</text>
</comment>
<organism evidence="2 3">
    <name type="scientific">Exophiala mesophila</name>
    <name type="common">Black yeast-like fungus</name>
    <dbReference type="NCBI Taxonomy" id="212818"/>
    <lineage>
        <taxon>Eukaryota</taxon>
        <taxon>Fungi</taxon>
        <taxon>Dikarya</taxon>
        <taxon>Ascomycota</taxon>
        <taxon>Pezizomycotina</taxon>
        <taxon>Eurotiomycetes</taxon>
        <taxon>Chaetothyriomycetidae</taxon>
        <taxon>Chaetothyriales</taxon>
        <taxon>Herpotrichiellaceae</taxon>
        <taxon>Exophiala</taxon>
    </lineage>
</organism>
<feature type="compositionally biased region" description="Polar residues" evidence="1">
    <location>
        <begin position="89"/>
        <end position="98"/>
    </location>
</feature>